<dbReference type="AlphaFoldDB" id="A0AAN7R6H6"/>
<dbReference type="InterPro" id="IPR001356">
    <property type="entry name" value="HD"/>
</dbReference>
<accession>A0AAN7R6H6</accession>
<keyword evidence="3" id="KW-0371">Homeobox</keyword>
<dbReference type="PANTHER" id="PTHR33400:SF6">
    <property type="entry name" value="HOMEOBOX PROTEIN LUMINIDEPENDENS"/>
    <property type="match status" value="1"/>
</dbReference>
<feature type="compositionally biased region" description="Basic and acidic residues" evidence="4">
    <location>
        <begin position="930"/>
        <end position="943"/>
    </location>
</feature>
<sequence length="943" mass="104374">MEVLTEDALEQEIASSPESFRKFLEAQRELLHSQIDQLQNVVVMQCKLTGVNPLSQEMAAGALSIKIGKRPRDLLNPKAVKYMQSVFAIKDAISKKESREISARFGVKIIQVRDFFASQRTRVRKFIRISREKAVRSEVGKVAYANVPPNSESNALVNPVPLSTIGPSNMEEARSSMLQSDVLSNTNELDKHFVNNIFNLMGREETFSGQVKLMKWILQIQNIAVLSWFLTKGGVMIIATWLSQAATEEQTTVLYMILEVLCHLPIHEAVPTHVSAILQSVNSLRFYQVSDVSNRAKALLAKWSKMFARAQSIKKPNGMKSSDAALKERAWSQSLSEILGDEAWHSNTNASEGILAPYEGSENMRKLGSSPPLKLLTASSDDSNRKQIVGLSSSQTKVRRKVQFVEQPGQKLASRVPQVSKQGPALANRPITVDDIKKAKLRASYMQNKYGKRALPSLGKEEMKNESELKPSTSDPSNLSPVLKGELQPKLEEQKINVVDPPKIPTKPDSPLEPKLDLSKPRLVECKRSMIPWKAPSEVRLSDLWRVGCGEDSKEVDAQRNRNRREKETIYMTAQEIPPNPKEPWDHEMDYDDSLTPLIPIEQLPDADADAMETSEENINRTLASTCTTLASSALSVPQGASSVAAEPDLELLAVLLKNPSLVFALTSGQAGNFSGEDTVKVLDMIKSGGISNMNGTAGGGVRKEERVEVSLPSPTPSSDPGTNPFSHQRQMSNRVMTQTPTVPDPNTMLHQQLTNLQQLLQMQQQIQPAAVPSVVQQQQSSFRQTAETSARSSMSIPGFQNIPSGSTPVAATATVMPDGLYTSRAQPHHLYSDPVVQKHHQLYHSSSPAGQPISGSNSWRDGSGFHHNSYPHNLGHRAANFNTSYDGHMWDGNTRAGSGRYPDGVPNPAGAYRSERQAQRDSSSGYWDTSRHGERWQRDRRY</sequence>
<dbReference type="GO" id="GO:0003677">
    <property type="term" value="F:DNA binding"/>
    <property type="evidence" value="ECO:0007669"/>
    <property type="project" value="UniProtKB-UniRule"/>
</dbReference>
<protein>
    <recommendedName>
        <fullName evidence="5">Homeobox domain-containing protein</fullName>
    </recommendedName>
</protein>
<feature type="region of interest" description="Disordered" evidence="4">
    <location>
        <begin position="694"/>
        <end position="732"/>
    </location>
</feature>
<dbReference type="PROSITE" id="PS50071">
    <property type="entry name" value="HOMEOBOX_2"/>
    <property type="match status" value="1"/>
</dbReference>
<dbReference type="InterPro" id="IPR009057">
    <property type="entry name" value="Homeodomain-like_sf"/>
</dbReference>
<feature type="compositionally biased region" description="Polar residues" evidence="4">
    <location>
        <begin position="470"/>
        <end position="480"/>
    </location>
</feature>
<dbReference type="EMBL" id="JAXQNO010000011">
    <property type="protein sequence ID" value="KAK4789091.1"/>
    <property type="molecule type" value="Genomic_DNA"/>
</dbReference>
<proteinExistence type="predicted"/>
<keyword evidence="7" id="KW-1185">Reference proteome</keyword>
<comment type="caution">
    <text evidence="6">The sequence shown here is derived from an EMBL/GenBank/DDBJ whole genome shotgun (WGS) entry which is preliminary data.</text>
</comment>
<evidence type="ECO:0000256" key="3">
    <source>
        <dbReference type="PROSITE-ProRule" id="PRU00108"/>
    </source>
</evidence>
<evidence type="ECO:0000256" key="2">
    <source>
        <dbReference type="ARBA" id="ARBA00023125"/>
    </source>
</evidence>
<evidence type="ECO:0000256" key="1">
    <source>
        <dbReference type="ARBA" id="ARBA00004123"/>
    </source>
</evidence>
<gene>
    <name evidence="6" type="ORF">SAY86_020410</name>
</gene>
<name>A0AAN7R6H6_TRANT</name>
<evidence type="ECO:0000259" key="5">
    <source>
        <dbReference type="PROSITE" id="PS50071"/>
    </source>
</evidence>
<reference evidence="6 7" key="1">
    <citation type="journal article" date="2023" name="Hortic Res">
        <title>Pangenome of water caltrop reveals structural variations and asymmetric subgenome divergence after allopolyploidization.</title>
        <authorList>
            <person name="Zhang X."/>
            <person name="Chen Y."/>
            <person name="Wang L."/>
            <person name="Yuan Y."/>
            <person name="Fang M."/>
            <person name="Shi L."/>
            <person name="Lu R."/>
            <person name="Comes H.P."/>
            <person name="Ma Y."/>
            <person name="Chen Y."/>
            <person name="Huang G."/>
            <person name="Zhou Y."/>
            <person name="Zheng Z."/>
            <person name="Qiu Y."/>
        </authorList>
    </citation>
    <scope>NUCLEOTIDE SEQUENCE [LARGE SCALE GENOMIC DNA]</scope>
    <source>
        <strain evidence="6">F231</strain>
    </source>
</reference>
<dbReference type="SUPFAM" id="SSF47676">
    <property type="entry name" value="Conserved domain common to transcription factors TFIIS, elongin A, CRSP70"/>
    <property type="match status" value="1"/>
</dbReference>
<evidence type="ECO:0000313" key="7">
    <source>
        <dbReference type="Proteomes" id="UP001346149"/>
    </source>
</evidence>
<comment type="subcellular location">
    <subcellularLocation>
        <location evidence="1 3">Nucleus</location>
    </subcellularLocation>
</comment>
<evidence type="ECO:0000256" key="4">
    <source>
        <dbReference type="SAM" id="MobiDB-lite"/>
    </source>
</evidence>
<dbReference type="PANTHER" id="PTHR33400">
    <property type="entry name" value="ZINC FINGER CCCH DOMAIN-CONTAINING PROTEIN 6-RELATED"/>
    <property type="match status" value="1"/>
</dbReference>
<dbReference type="GO" id="GO:0010228">
    <property type="term" value="P:vegetative to reproductive phase transition of meristem"/>
    <property type="evidence" value="ECO:0007669"/>
    <property type="project" value="TreeGrafter"/>
</dbReference>
<feature type="region of interest" description="Disordered" evidence="4">
    <location>
        <begin position="452"/>
        <end position="483"/>
    </location>
</feature>
<feature type="DNA-binding region" description="Homeobox" evidence="3">
    <location>
        <begin position="68"/>
        <end position="127"/>
    </location>
</feature>
<dbReference type="SMART" id="SM00389">
    <property type="entry name" value="HOX"/>
    <property type="match status" value="1"/>
</dbReference>
<dbReference type="SUPFAM" id="SSF46689">
    <property type="entry name" value="Homeodomain-like"/>
    <property type="match status" value="1"/>
</dbReference>
<dbReference type="InterPro" id="IPR035441">
    <property type="entry name" value="TFIIS/LEDGF_dom_sf"/>
</dbReference>
<feature type="domain" description="Homeobox" evidence="5">
    <location>
        <begin position="66"/>
        <end position="126"/>
    </location>
</feature>
<dbReference type="GO" id="GO:0005634">
    <property type="term" value="C:nucleus"/>
    <property type="evidence" value="ECO:0007669"/>
    <property type="project" value="UniProtKB-SubCell"/>
</dbReference>
<organism evidence="6 7">
    <name type="scientific">Trapa natans</name>
    <name type="common">Water chestnut</name>
    <dbReference type="NCBI Taxonomy" id="22666"/>
    <lineage>
        <taxon>Eukaryota</taxon>
        <taxon>Viridiplantae</taxon>
        <taxon>Streptophyta</taxon>
        <taxon>Embryophyta</taxon>
        <taxon>Tracheophyta</taxon>
        <taxon>Spermatophyta</taxon>
        <taxon>Magnoliopsida</taxon>
        <taxon>eudicotyledons</taxon>
        <taxon>Gunneridae</taxon>
        <taxon>Pentapetalae</taxon>
        <taxon>rosids</taxon>
        <taxon>malvids</taxon>
        <taxon>Myrtales</taxon>
        <taxon>Lythraceae</taxon>
        <taxon>Trapa</taxon>
    </lineage>
</organism>
<keyword evidence="3" id="KW-0539">Nucleus</keyword>
<evidence type="ECO:0000313" key="6">
    <source>
        <dbReference type="EMBL" id="KAK4789091.1"/>
    </source>
</evidence>
<feature type="compositionally biased region" description="Basic and acidic residues" evidence="4">
    <location>
        <begin position="459"/>
        <end position="469"/>
    </location>
</feature>
<keyword evidence="2 3" id="KW-0238">DNA-binding</keyword>
<dbReference type="Proteomes" id="UP001346149">
    <property type="component" value="Unassembled WGS sequence"/>
</dbReference>
<feature type="region of interest" description="Disordered" evidence="4">
    <location>
        <begin position="897"/>
        <end position="943"/>
    </location>
</feature>
<feature type="compositionally biased region" description="Polar residues" evidence="4">
    <location>
        <begin position="717"/>
        <end position="732"/>
    </location>
</feature>